<dbReference type="Pfam" id="PF04015">
    <property type="entry name" value="DUF362"/>
    <property type="match status" value="1"/>
</dbReference>
<dbReference type="AlphaFoldDB" id="A0A3G1L1A3"/>
<feature type="domain" description="DUF362" evidence="1">
    <location>
        <begin position="48"/>
        <end position="200"/>
    </location>
</feature>
<protein>
    <recommendedName>
        <fullName evidence="1">DUF362 domain-containing protein</fullName>
    </recommendedName>
</protein>
<evidence type="ECO:0000259" key="1">
    <source>
        <dbReference type="Pfam" id="PF04015"/>
    </source>
</evidence>
<dbReference type="KEGG" id="fwa:DCMF_00470"/>
<dbReference type="Gene3D" id="3.40.50.11440">
    <property type="match status" value="1"/>
</dbReference>
<dbReference type="InterPro" id="IPR007160">
    <property type="entry name" value="DUF362"/>
</dbReference>
<accession>A0A3G1L1A3</accession>
<evidence type="ECO:0000313" key="3">
    <source>
        <dbReference type="Proteomes" id="UP000323521"/>
    </source>
</evidence>
<organism evidence="2 3">
    <name type="scientific">Formimonas warabiya</name>
    <dbReference type="NCBI Taxonomy" id="1761012"/>
    <lineage>
        <taxon>Bacteria</taxon>
        <taxon>Bacillati</taxon>
        <taxon>Bacillota</taxon>
        <taxon>Clostridia</taxon>
        <taxon>Eubacteriales</taxon>
        <taxon>Peptococcaceae</taxon>
        <taxon>Candidatus Formimonas</taxon>
    </lineage>
</organism>
<proteinExistence type="predicted"/>
<dbReference type="EMBL" id="CP017634">
    <property type="protein sequence ID" value="ATW28265.1"/>
    <property type="molecule type" value="Genomic_DNA"/>
</dbReference>
<name>A0A3G1L1A3_FORW1</name>
<evidence type="ECO:0000313" key="2">
    <source>
        <dbReference type="EMBL" id="ATW28265.1"/>
    </source>
</evidence>
<keyword evidence="3" id="KW-1185">Reference proteome</keyword>
<dbReference type="Proteomes" id="UP000323521">
    <property type="component" value="Chromosome"/>
</dbReference>
<gene>
    <name evidence="2" type="ORF">DCMF_00470</name>
</gene>
<sequence length="405" mass="44380">MPRPKLADPIGKVTEELNKLNIRNKVNDGKLIAITGGSRGIANINLIYKELADYVRKEGGRPIIISAMGSHGGGTTAGQREVLAHLGVTEDLIGCPVMASCDIELIGNTSTHHLPVYCAKEAITADGLIVVNRVKAHTAFRAPRESGLLKMLAIGLGRTPGADAIHSRGTEEIGSIILELSRIVREKVNVIAGLAIVENGYEETAVIEGLYPAQFEAAEERLLKYAKELMPRIPFDTLDLLLIDEMGKNYSGTGVDTNVIGRWRIHDVEEPKKPKIKRIGILDLSHASHGNANGIGLADFTTQRLVHKIDYQATYLNCLTTGFVLRGMIPVTLDSDKKLIESALRTLHLAKPERAKTCWIKNTLFLDEMYCSESLLPEIIGNAKLEVVGDIQNPRFDWADNLIRS</sequence>
<reference evidence="2 3" key="1">
    <citation type="submission" date="2016-10" db="EMBL/GenBank/DDBJ databases">
        <title>Complete Genome Sequence of Peptococcaceae strain DCMF.</title>
        <authorList>
            <person name="Edwards R.J."/>
            <person name="Holland S.I."/>
            <person name="Deshpande N.P."/>
            <person name="Wong Y.K."/>
            <person name="Ertan H."/>
            <person name="Manefield M."/>
            <person name="Russell T.L."/>
            <person name="Lee M.J."/>
        </authorList>
    </citation>
    <scope>NUCLEOTIDE SEQUENCE [LARGE SCALE GENOMIC DNA]</scope>
    <source>
        <strain evidence="2 3">DCMF</strain>
    </source>
</reference>